<dbReference type="GO" id="GO:0003677">
    <property type="term" value="F:DNA binding"/>
    <property type="evidence" value="ECO:0007669"/>
    <property type="project" value="UniProtKB-KW"/>
</dbReference>
<evidence type="ECO:0000313" key="7">
    <source>
        <dbReference type="EMBL" id="OEL18088.1"/>
    </source>
</evidence>
<protein>
    <submittedName>
        <fullName evidence="7">Putative B3 domain-containing protein</fullName>
    </submittedName>
</protein>
<evidence type="ECO:0000313" key="8">
    <source>
        <dbReference type="Proteomes" id="UP000095767"/>
    </source>
</evidence>
<dbReference type="Pfam" id="PF02362">
    <property type="entry name" value="B3"/>
    <property type="match status" value="2"/>
</dbReference>
<dbReference type="Gene3D" id="2.40.330.10">
    <property type="entry name" value="DNA-binding pseudobarrel domain"/>
    <property type="match status" value="2"/>
</dbReference>
<name>A0A1E5UZ36_9POAL</name>
<organism evidence="7 8">
    <name type="scientific">Dichanthelium oligosanthes</name>
    <dbReference type="NCBI Taxonomy" id="888268"/>
    <lineage>
        <taxon>Eukaryota</taxon>
        <taxon>Viridiplantae</taxon>
        <taxon>Streptophyta</taxon>
        <taxon>Embryophyta</taxon>
        <taxon>Tracheophyta</taxon>
        <taxon>Spermatophyta</taxon>
        <taxon>Magnoliopsida</taxon>
        <taxon>Liliopsida</taxon>
        <taxon>Poales</taxon>
        <taxon>Poaceae</taxon>
        <taxon>PACMAD clade</taxon>
        <taxon>Panicoideae</taxon>
        <taxon>Panicodae</taxon>
        <taxon>Paniceae</taxon>
        <taxon>Dichantheliinae</taxon>
        <taxon>Dichanthelium</taxon>
    </lineage>
</organism>
<keyword evidence="4" id="KW-0804">Transcription</keyword>
<dbReference type="InterPro" id="IPR003340">
    <property type="entry name" value="B3_DNA-bd"/>
</dbReference>
<proteinExistence type="predicted"/>
<dbReference type="AlphaFoldDB" id="A0A1E5UZ36"/>
<dbReference type="CDD" id="cd10017">
    <property type="entry name" value="B3_DNA"/>
    <property type="match status" value="2"/>
</dbReference>
<reference evidence="7 8" key="1">
    <citation type="submission" date="2016-09" db="EMBL/GenBank/DDBJ databases">
        <title>The draft genome of Dichanthelium oligosanthes: A C3 panicoid grass species.</title>
        <authorList>
            <person name="Studer A.J."/>
            <person name="Schnable J.C."/>
            <person name="Brutnell T.P."/>
        </authorList>
    </citation>
    <scope>NUCLEOTIDE SEQUENCE [LARGE SCALE GENOMIC DNA]</scope>
    <source>
        <strain evidence="8">cv. Kellogg 1175</strain>
        <tissue evidence="7">Leaf</tissue>
    </source>
</reference>
<sequence>LPDKLALHFRGKIASIKVESRSGHTFDVQVAKNLGRLALQSGWEAFVSAHDLKMLDFLVFKYDGTSRMKVLIFDPSGCEKVPPCFVAENNISGRQRKEESIDISSNYANLPMETPETKKKGGKQRDGSNIMNISLLSLPSESSGGSMSSEEHEAHSVPSYILPKRTSLTDVQKKKLKEKVRAICSEIPIYGRVMKNTDISGKRTDFCVEYGDAYLPFKERTLMLHRHGKSWEVLCRVQVQRGQRNFKRLSKGWKGFARDNNLQLGDLCLFELLKTKKYMMNVHVVHEK</sequence>
<dbReference type="InterPro" id="IPR044837">
    <property type="entry name" value="REM16-like"/>
</dbReference>
<dbReference type="PANTHER" id="PTHR31391:SF121">
    <property type="entry name" value="B3 DOMAIN-CONTAINING PROTEIN OS08G0325100-RELATED"/>
    <property type="match status" value="1"/>
</dbReference>
<dbReference type="PROSITE" id="PS50863">
    <property type="entry name" value="B3"/>
    <property type="match status" value="2"/>
</dbReference>
<feature type="non-terminal residue" evidence="7">
    <location>
        <position position="1"/>
    </location>
</feature>
<dbReference type="SMART" id="SM01019">
    <property type="entry name" value="B3"/>
    <property type="match status" value="2"/>
</dbReference>
<feature type="domain" description="TF-B3" evidence="6">
    <location>
        <begin position="1"/>
        <end position="76"/>
    </location>
</feature>
<comment type="caution">
    <text evidence="7">The sequence shown here is derived from an EMBL/GenBank/DDBJ whole genome shotgun (WGS) entry which is preliminary data.</text>
</comment>
<dbReference type="EMBL" id="LWDX02057800">
    <property type="protein sequence ID" value="OEL18088.1"/>
    <property type="molecule type" value="Genomic_DNA"/>
</dbReference>
<evidence type="ECO:0000256" key="1">
    <source>
        <dbReference type="ARBA" id="ARBA00004123"/>
    </source>
</evidence>
<feature type="domain" description="TF-B3" evidence="6">
    <location>
        <begin position="223"/>
        <end position="288"/>
    </location>
</feature>
<dbReference type="GO" id="GO:0005634">
    <property type="term" value="C:nucleus"/>
    <property type="evidence" value="ECO:0007669"/>
    <property type="project" value="UniProtKB-SubCell"/>
</dbReference>
<evidence type="ECO:0000259" key="6">
    <source>
        <dbReference type="PROSITE" id="PS50863"/>
    </source>
</evidence>
<evidence type="ECO:0000256" key="3">
    <source>
        <dbReference type="ARBA" id="ARBA00023125"/>
    </source>
</evidence>
<dbReference type="STRING" id="888268.A0A1E5UZ36"/>
<keyword evidence="8" id="KW-1185">Reference proteome</keyword>
<dbReference type="OrthoDB" id="1666376at2759"/>
<gene>
    <name evidence="7" type="ORF">BAE44_0020896</name>
</gene>
<comment type="subcellular location">
    <subcellularLocation>
        <location evidence="1">Nucleus</location>
    </subcellularLocation>
</comment>
<evidence type="ECO:0000256" key="4">
    <source>
        <dbReference type="ARBA" id="ARBA00023163"/>
    </source>
</evidence>
<dbReference type="InterPro" id="IPR015300">
    <property type="entry name" value="DNA-bd_pseudobarrel_sf"/>
</dbReference>
<dbReference type="Proteomes" id="UP000095767">
    <property type="component" value="Unassembled WGS sequence"/>
</dbReference>
<evidence type="ECO:0000256" key="5">
    <source>
        <dbReference type="ARBA" id="ARBA00023242"/>
    </source>
</evidence>
<dbReference type="PANTHER" id="PTHR31391">
    <property type="entry name" value="B3 DOMAIN-CONTAINING PROTEIN OS11G0197600-RELATED"/>
    <property type="match status" value="1"/>
</dbReference>
<keyword evidence="2" id="KW-0805">Transcription regulation</keyword>
<keyword evidence="5" id="KW-0539">Nucleus</keyword>
<accession>A0A1E5UZ36</accession>
<evidence type="ECO:0000256" key="2">
    <source>
        <dbReference type="ARBA" id="ARBA00023015"/>
    </source>
</evidence>
<dbReference type="SUPFAM" id="SSF101936">
    <property type="entry name" value="DNA-binding pseudobarrel domain"/>
    <property type="match status" value="2"/>
</dbReference>
<keyword evidence="3" id="KW-0238">DNA-binding</keyword>